<dbReference type="GO" id="GO:0015074">
    <property type="term" value="P:DNA integration"/>
    <property type="evidence" value="ECO:0007669"/>
    <property type="project" value="UniProtKB-KW"/>
</dbReference>
<dbReference type="Pfam" id="PF00589">
    <property type="entry name" value="Phage_integrase"/>
    <property type="match status" value="1"/>
</dbReference>
<dbReference type="PROSITE" id="PS51898">
    <property type="entry name" value="TYR_RECOMBINASE"/>
    <property type="match status" value="1"/>
</dbReference>
<keyword evidence="8" id="KW-1185">Reference proteome</keyword>
<dbReference type="PANTHER" id="PTHR30349:SF41">
    <property type="entry name" value="INTEGRASE_RECOMBINASE PROTEIN MJ0367-RELATED"/>
    <property type="match status" value="1"/>
</dbReference>
<dbReference type="EMBL" id="SRXW01000003">
    <property type="protein sequence ID" value="TGY88616.1"/>
    <property type="molecule type" value="Genomic_DNA"/>
</dbReference>
<protein>
    <submittedName>
        <fullName evidence="7">Site-specific integrase</fullName>
    </submittedName>
</protein>
<feature type="region of interest" description="Disordered" evidence="5">
    <location>
        <begin position="247"/>
        <end position="267"/>
    </location>
</feature>
<dbReference type="Proteomes" id="UP000308054">
    <property type="component" value="Unassembled WGS sequence"/>
</dbReference>
<dbReference type="InterPro" id="IPR011010">
    <property type="entry name" value="DNA_brk_join_enz"/>
</dbReference>
<proteinExistence type="inferred from homology"/>
<dbReference type="InterPro" id="IPR050090">
    <property type="entry name" value="Tyrosine_recombinase_XerCD"/>
</dbReference>
<gene>
    <name evidence="7" type="ORF">E5163_12465</name>
</gene>
<keyword evidence="2" id="KW-0229">DNA integration</keyword>
<evidence type="ECO:0000256" key="2">
    <source>
        <dbReference type="ARBA" id="ARBA00022908"/>
    </source>
</evidence>
<organism evidence="7 8">
    <name type="scientific">Marinicauda algicola</name>
    <dbReference type="NCBI Taxonomy" id="2029849"/>
    <lineage>
        <taxon>Bacteria</taxon>
        <taxon>Pseudomonadati</taxon>
        <taxon>Pseudomonadota</taxon>
        <taxon>Alphaproteobacteria</taxon>
        <taxon>Maricaulales</taxon>
        <taxon>Maricaulaceae</taxon>
        <taxon>Marinicauda</taxon>
    </lineage>
</organism>
<feature type="compositionally biased region" description="Basic and acidic residues" evidence="5">
    <location>
        <begin position="250"/>
        <end position="267"/>
    </location>
</feature>
<dbReference type="SUPFAM" id="SSF56349">
    <property type="entry name" value="DNA breaking-rejoining enzymes"/>
    <property type="match status" value="1"/>
</dbReference>
<dbReference type="CDD" id="cd00796">
    <property type="entry name" value="INT_Rci_Hp1_C"/>
    <property type="match status" value="1"/>
</dbReference>
<reference evidence="7 8" key="1">
    <citation type="journal article" date="2017" name="Int. J. Syst. Evol. Microbiol.">
        <title>Marinicauda algicola sp. nov., isolated from a marine red alga Rhodosorus marinus.</title>
        <authorList>
            <person name="Jeong S.E."/>
            <person name="Jeon S.H."/>
            <person name="Chun B.H."/>
            <person name="Kim D.W."/>
            <person name="Jeon C.O."/>
        </authorList>
    </citation>
    <scope>NUCLEOTIDE SEQUENCE [LARGE SCALE GENOMIC DNA]</scope>
    <source>
        <strain evidence="7 8">JCM 31718</strain>
    </source>
</reference>
<comment type="similarity">
    <text evidence="1">Belongs to the 'phage' integrase family.</text>
</comment>
<name>A0A4S2GZM3_9PROT</name>
<dbReference type="RefSeq" id="WP_135996462.1">
    <property type="nucleotide sequence ID" value="NZ_CP071057.1"/>
</dbReference>
<evidence type="ECO:0000259" key="6">
    <source>
        <dbReference type="PROSITE" id="PS51898"/>
    </source>
</evidence>
<evidence type="ECO:0000256" key="1">
    <source>
        <dbReference type="ARBA" id="ARBA00008857"/>
    </source>
</evidence>
<dbReference type="GO" id="GO:0006310">
    <property type="term" value="P:DNA recombination"/>
    <property type="evidence" value="ECO:0007669"/>
    <property type="project" value="UniProtKB-KW"/>
</dbReference>
<dbReference type="GO" id="GO:0003677">
    <property type="term" value="F:DNA binding"/>
    <property type="evidence" value="ECO:0007669"/>
    <property type="project" value="UniProtKB-KW"/>
</dbReference>
<keyword evidence="4" id="KW-0233">DNA recombination</keyword>
<keyword evidence="3" id="KW-0238">DNA-binding</keyword>
<dbReference type="OrthoDB" id="6388170at2"/>
<evidence type="ECO:0000313" key="7">
    <source>
        <dbReference type="EMBL" id="TGY88616.1"/>
    </source>
</evidence>
<dbReference type="InterPro" id="IPR002104">
    <property type="entry name" value="Integrase_catalytic"/>
</dbReference>
<dbReference type="AlphaFoldDB" id="A0A4S2GZM3"/>
<dbReference type="InterPro" id="IPR013762">
    <property type="entry name" value="Integrase-like_cat_sf"/>
</dbReference>
<evidence type="ECO:0000313" key="8">
    <source>
        <dbReference type="Proteomes" id="UP000308054"/>
    </source>
</evidence>
<evidence type="ECO:0000256" key="5">
    <source>
        <dbReference type="SAM" id="MobiDB-lite"/>
    </source>
</evidence>
<comment type="caution">
    <text evidence="7">The sequence shown here is derived from an EMBL/GenBank/DDBJ whole genome shotgun (WGS) entry which is preliminary data.</text>
</comment>
<evidence type="ECO:0000256" key="3">
    <source>
        <dbReference type="ARBA" id="ARBA00023125"/>
    </source>
</evidence>
<dbReference type="Gene3D" id="1.10.443.10">
    <property type="entry name" value="Intergrase catalytic core"/>
    <property type="match status" value="1"/>
</dbReference>
<sequence>MEEAGLSASTIQRRISTLSTALEIACEDEKLDSVPKLPYPTRKKDKAPVYIKTEEEEDRLRAELLSLDRPTNPTNNGGHPWLPGTGTVLALVADILLQTGMRVSELILARKADLVGNTLVLNQQKSGSPGSVPLNADAREYLKRLWDHPTWWRVVKGTLDERGNVVDEERRRAYKWIEYRFRPAAKRAGLGDITLHKLRHTAASRMIMRGVPIYEVQKVLRHSSTEVTQIYAHLSADHLQDAVATLSRRKPGEAKESNVVELRRNTA</sequence>
<feature type="domain" description="Tyr recombinase" evidence="6">
    <location>
        <begin position="46"/>
        <end position="244"/>
    </location>
</feature>
<evidence type="ECO:0000256" key="4">
    <source>
        <dbReference type="ARBA" id="ARBA00023172"/>
    </source>
</evidence>
<accession>A0A4S2GZM3</accession>
<dbReference type="PANTHER" id="PTHR30349">
    <property type="entry name" value="PHAGE INTEGRASE-RELATED"/>
    <property type="match status" value="1"/>
</dbReference>